<dbReference type="AlphaFoldDB" id="C7GA02"/>
<dbReference type="InterPro" id="IPR036890">
    <property type="entry name" value="HATPase_C_sf"/>
</dbReference>
<accession>C7GA02</accession>
<evidence type="ECO:0000313" key="8">
    <source>
        <dbReference type="EMBL" id="EEV01351.1"/>
    </source>
</evidence>
<comment type="caution">
    <text evidence="8">The sequence shown here is derived from an EMBL/GenBank/DDBJ whole genome shotgun (WGS) entry which is preliminary data.</text>
</comment>
<keyword evidence="3" id="KW-0808">Transferase</keyword>
<organism evidence="8 9">
    <name type="scientific">Roseburia intestinalis L1-82</name>
    <dbReference type="NCBI Taxonomy" id="536231"/>
    <lineage>
        <taxon>Bacteria</taxon>
        <taxon>Bacillati</taxon>
        <taxon>Bacillota</taxon>
        <taxon>Clostridia</taxon>
        <taxon>Lachnospirales</taxon>
        <taxon>Lachnospiraceae</taxon>
        <taxon>Roseburia</taxon>
    </lineage>
</organism>
<protein>
    <submittedName>
        <fullName evidence="8">ATPase/histidine kinase/DNA gyrase B/HSP90 domain protein</fullName>
    </submittedName>
</protein>
<feature type="domain" description="HAMP" evidence="7">
    <location>
        <begin position="240"/>
        <end position="293"/>
    </location>
</feature>
<evidence type="ECO:0000256" key="3">
    <source>
        <dbReference type="ARBA" id="ARBA00022679"/>
    </source>
</evidence>
<keyword evidence="5" id="KW-0175">Coiled coil</keyword>
<sequence>MQKKGSQRRISVCGLADQTAKWRKKQDGTNSLKKRIKKWWQELTIQKKIAVFTGMVCVTILLSVVFNVWVVRFSLTDFNGILQDNAKCSELIQALEQESTLFESYMRNPDTEKKEALERSMKRTKHAVYDLPFQYRRIGELRYAKTWSIRSSYEVYCTKRDAILSMEDNVTDYVSRLYEVYDMQDYLKDYAGTLMNYTIEEGDVSYQKKVPTLISVPLVVIFAGILLLFGIAEMAALMKETIMAPIFKLVHASQKIAANDFFIRDVEVDNKDELGELVRAFNKMKYATGEYIQALEEKRKTLDLLHEEELEKLETEKRLEMTKLELLKSQINPHFLFNTLNVIGGMASLEEAETTEKMIRALSALFRYNLKNQDTEVCLSQELKIMEDYMYLQQMRFGDRITYRKDCSVDADKVIVPAFTFQPLVENAIIHGLSKKEEGGTVRVHIWQKDGFTFITIGDNGLGMDEAALMHLRGELEKEDGKTGIGLGNIFRRIRAMYQDGNVEIYSKKDVGTVVKIQIRHKEVGEHDVPCVGGGR</sequence>
<dbReference type="GO" id="GO:0016020">
    <property type="term" value="C:membrane"/>
    <property type="evidence" value="ECO:0007669"/>
    <property type="project" value="UniProtKB-SubCell"/>
</dbReference>
<dbReference type="CDD" id="cd06225">
    <property type="entry name" value="HAMP"/>
    <property type="match status" value="1"/>
</dbReference>
<dbReference type="PANTHER" id="PTHR34220">
    <property type="entry name" value="SENSOR HISTIDINE KINASE YPDA"/>
    <property type="match status" value="1"/>
</dbReference>
<dbReference type="PROSITE" id="PS50885">
    <property type="entry name" value="HAMP"/>
    <property type="match status" value="1"/>
</dbReference>
<dbReference type="InterPro" id="IPR003660">
    <property type="entry name" value="HAMP_dom"/>
</dbReference>
<dbReference type="InterPro" id="IPR010559">
    <property type="entry name" value="Sig_transdc_His_kin_internal"/>
</dbReference>
<dbReference type="InterPro" id="IPR050640">
    <property type="entry name" value="Bact_2-comp_sensor_kinase"/>
</dbReference>
<dbReference type="GO" id="GO:0000155">
    <property type="term" value="F:phosphorelay sensor kinase activity"/>
    <property type="evidence" value="ECO:0007669"/>
    <property type="project" value="InterPro"/>
</dbReference>
<dbReference type="Pfam" id="PF00672">
    <property type="entry name" value="HAMP"/>
    <property type="match status" value="1"/>
</dbReference>
<evidence type="ECO:0000256" key="4">
    <source>
        <dbReference type="ARBA" id="ARBA00022777"/>
    </source>
</evidence>
<keyword evidence="6" id="KW-0812">Transmembrane</keyword>
<comment type="subcellular location">
    <subcellularLocation>
        <location evidence="1">Membrane</location>
    </subcellularLocation>
</comment>
<gene>
    <name evidence="8" type="ORF">ROSINTL182_06732</name>
</gene>
<dbReference type="Gene3D" id="6.10.340.10">
    <property type="match status" value="1"/>
</dbReference>
<dbReference type="InterPro" id="IPR003594">
    <property type="entry name" value="HATPase_dom"/>
</dbReference>
<keyword evidence="4 8" id="KW-0418">Kinase</keyword>
<keyword evidence="6" id="KW-1133">Transmembrane helix</keyword>
<feature type="transmembrane region" description="Helical" evidence="6">
    <location>
        <begin position="49"/>
        <end position="70"/>
    </location>
</feature>
<dbReference type="EMBL" id="ABYJ02000079">
    <property type="protein sequence ID" value="EEV01351.1"/>
    <property type="molecule type" value="Genomic_DNA"/>
</dbReference>
<proteinExistence type="predicted"/>
<keyword evidence="6" id="KW-0472">Membrane</keyword>
<dbReference type="SMART" id="SM00304">
    <property type="entry name" value="HAMP"/>
    <property type="match status" value="1"/>
</dbReference>
<evidence type="ECO:0000259" key="7">
    <source>
        <dbReference type="PROSITE" id="PS50885"/>
    </source>
</evidence>
<dbReference type="Proteomes" id="UP000004828">
    <property type="component" value="Unassembled WGS sequence"/>
</dbReference>
<name>C7GA02_9FIRM</name>
<dbReference type="SUPFAM" id="SSF158472">
    <property type="entry name" value="HAMP domain-like"/>
    <property type="match status" value="1"/>
</dbReference>
<dbReference type="HOGENOM" id="CLU_020473_5_1_9"/>
<dbReference type="PANTHER" id="PTHR34220:SF7">
    <property type="entry name" value="SENSOR HISTIDINE KINASE YPDA"/>
    <property type="match status" value="1"/>
</dbReference>
<dbReference type="Pfam" id="PF06580">
    <property type="entry name" value="His_kinase"/>
    <property type="match status" value="1"/>
</dbReference>
<evidence type="ECO:0000256" key="2">
    <source>
        <dbReference type="ARBA" id="ARBA00022553"/>
    </source>
</evidence>
<dbReference type="Pfam" id="PF02518">
    <property type="entry name" value="HATPase_c"/>
    <property type="match status" value="1"/>
</dbReference>
<evidence type="ECO:0000313" key="9">
    <source>
        <dbReference type="Proteomes" id="UP000004828"/>
    </source>
</evidence>
<dbReference type="SUPFAM" id="SSF55874">
    <property type="entry name" value="ATPase domain of HSP90 chaperone/DNA topoisomerase II/histidine kinase"/>
    <property type="match status" value="1"/>
</dbReference>
<keyword evidence="2" id="KW-0597">Phosphoprotein</keyword>
<feature type="coiled-coil region" evidence="5">
    <location>
        <begin position="292"/>
        <end position="330"/>
    </location>
</feature>
<evidence type="ECO:0000256" key="6">
    <source>
        <dbReference type="SAM" id="Phobius"/>
    </source>
</evidence>
<reference evidence="8 9" key="1">
    <citation type="submission" date="2009-08" db="EMBL/GenBank/DDBJ databases">
        <authorList>
            <person name="Weinstock G."/>
            <person name="Sodergren E."/>
            <person name="Clifton S."/>
            <person name="Fulton L."/>
            <person name="Fulton B."/>
            <person name="Courtney L."/>
            <person name="Fronick C."/>
            <person name="Harrison M."/>
            <person name="Strong C."/>
            <person name="Farmer C."/>
            <person name="Delahaunty K."/>
            <person name="Markovic C."/>
            <person name="Hall O."/>
            <person name="Minx P."/>
            <person name="Tomlinson C."/>
            <person name="Mitreva M."/>
            <person name="Nelson J."/>
            <person name="Hou S."/>
            <person name="Wollam A."/>
            <person name="Pepin K.H."/>
            <person name="Johnson M."/>
            <person name="Bhonagiri V."/>
            <person name="Nash W.E."/>
            <person name="Warren W."/>
            <person name="Chinwalla A."/>
            <person name="Mardis E.R."/>
            <person name="Wilson R.K."/>
        </authorList>
    </citation>
    <scope>NUCLEOTIDE SEQUENCE [LARGE SCALE GENOMIC DNA]</scope>
    <source>
        <strain evidence="8 9">L1-82</strain>
    </source>
</reference>
<dbReference type="Gene3D" id="3.30.565.10">
    <property type="entry name" value="Histidine kinase-like ATPase, C-terminal domain"/>
    <property type="match status" value="1"/>
</dbReference>
<feature type="transmembrane region" description="Helical" evidence="6">
    <location>
        <begin position="214"/>
        <end position="238"/>
    </location>
</feature>
<evidence type="ECO:0000256" key="1">
    <source>
        <dbReference type="ARBA" id="ARBA00004370"/>
    </source>
</evidence>
<evidence type="ECO:0000256" key="5">
    <source>
        <dbReference type="SAM" id="Coils"/>
    </source>
</evidence>